<evidence type="ECO:0000256" key="2">
    <source>
        <dbReference type="ARBA" id="ARBA00023125"/>
    </source>
</evidence>
<accession>A0ABV2JP11</accession>
<dbReference type="PRINTS" id="PR00455">
    <property type="entry name" value="HTHTETR"/>
</dbReference>
<evidence type="ECO:0000256" key="3">
    <source>
        <dbReference type="ARBA" id="ARBA00023163"/>
    </source>
</evidence>
<dbReference type="InterPro" id="IPR009057">
    <property type="entry name" value="Homeodomain-like_sf"/>
</dbReference>
<dbReference type="EMBL" id="JBEPMU010000001">
    <property type="protein sequence ID" value="MET3650589.1"/>
    <property type="molecule type" value="Genomic_DNA"/>
</dbReference>
<feature type="DNA-binding region" description="H-T-H motif" evidence="4">
    <location>
        <begin position="23"/>
        <end position="42"/>
    </location>
</feature>
<keyword evidence="1" id="KW-0805">Transcription regulation</keyword>
<protein>
    <submittedName>
        <fullName evidence="6">AcrR family transcriptional regulator</fullName>
    </submittedName>
</protein>
<dbReference type="InterPro" id="IPR001647">
    <property type="entry name" value="HTH_TetR"/>
</dbReference>
<dbReference type="Pfam" id="PF13305">
    <property type="entry name" value="TetR_C_33"/>
    <property type="match status" value="1"/>
</dbReference>
<proteinExistence type="predicted"/>
<organism evidence="6 7">
    <name type="scientific">Dyella japonica</name>
    <dbReference type="NCBI Taxonomy" id="231455"/>
    <lineage>
        <taxon>Bacteria</taxon>
        <taxon>Pseudomonadati</taxon>
        <taxon>Pseudomonadota</taxon>
        <taxon>Gammaproteobacteria</taxon>
        <taxon>Lysobacterales</taxon>
        <taxon>Rhodanobacteraceae</taxon>
        <taxon>Dyella</taxon>
    </lineage>
</organism>
<feature type="domain" description="HTH tetR-type" evidence="5">
    <location>
        <begin position="1"/>
        <end position="60"/>
    </location>
</feature>
<dbReference type="PANTHER" id="PTHR30055:SF226">
    <property type="entry name" value="HTH-TYPE TRANSCRIPTIONAL REGULATOR PKSA"/>
    <property type="match status" value="1"/>
</dbReference>
<keyword evidence="2 4" id="KW-0238">DNA-binding</keyword>
<comment type="caution">
    <text evidence="6">The sequence shown here is derived from an EMBL/GenBank/DDBJ whole genome shotgun (WGS) entry which is preliminary data.</text>
</comment>
<gene>
    <name evidence="6" type="ORF">ABIC75_000291</name>
</gene>
<dbReference type="SUPFAM" id="SSF46689">
    <property type="entry name" value="Homeodomain-like"/>
    <property type="match status" value="1"/>
</dbReference>
<dbReference type="PROSITE" id="PS50977">
    <property type="entry name" value="HTH_TETR_2"/>
    <property type="match status" value="1"/>
</dbReference>
<sequence length="191" mass="21272">MSKDRIFAAARAIHDHEGVAGLTVRKVATRAGVSPMAMYRHFADKGALLNALMDDGLAAWEKIVRAIRANDPMEWLEAVTEAFLKFALSQPHRFDAAFFLPAPEARRYPDDFVAGRSPVIAMIMIRIDQAKADGRLGDTPAVDIALALASLAQGLVSMQRANRFSSDRQFRMLFRAQLLHCLQSFSSRRKQ</sequence>
<dbReference type="InterPro" id="IPR036271">
    <property type="entry name" value="Tet_transcr_reg_TetR-rel_C_sf"/>
</dbReference>
<dbReference type="Pfam" id="PF00440">
    <property type="entry name" value="TetR_N"/>
    <property type="match status" value="1"/>
</dbReference>
<dbReference type="Proteomes" id="UP001549184">
    <property type="component" value="Unassembled WGS sequence"/>
</dbReference>
<evidence type="ECO:0000256" key="1">
    <source>
        <dbReference type="ARBA" id="ARBA00023015"/>
    </source>
</evidence>
<dbReference type="InterPro" id="IPR025996">
    <property type="entry name" value="MT1864/Rv1816-like_C"/>
</dbReference>
<dbReference type="Gene3D" id="1.10.357.10">
    <property type="entry name" value="Tetracycline Repressor, domain 2"/>
    <property type="match status" value="1"/>
</dbReference>
<dbReference type="RefSeq" id="WP_354012086.1">
    <property type="nucleotide sequence ID" value="NZ_JBEPMU010000001.1"/>
</dbReference>
<keyword evidence="7" id="KW-1185">Reference proteome</keyword>
<dbReference type="PANTHER" id="PTHR30055">
    <property type="entry name" value="HTH-TYPE TRANSCRIPTIONAL REGULATOR RUTR"/>
    <property type="match status" value="1"/>
</dbReference>
<reference evidence="6 7" key="1">
    <citation type="submission" date="2024-06" db="EMBL/GenBank/DDBJ databases">
        <title>Sorghum-associated microbial communities from plants grown in Nebraska, USA.</title>
        <authorList>
            <person name="Schachtman D."/>
        </authorList>
    </citation>
    <scope>NUCLEOTIDE SEQUENCE [LARGE SCALE GENOMIC DNA]</scope>
    <source>
        <strain evidence="6 7">1073</strain>
    </source>
</reference>
<dbReference type="InterPro" id="IPR050109">
    <property type="entry name" value="HTH-type_TetR-like_transc_reg"/>
</dbReference>
<name>A0ABV2JP11_9GAMM</name>
<evidence type="ECO:0000313" key="7">
    <source>
        <dbReference type="Proteomes" id="UP001549184"/>
    </source>
</evidence>
<keyword evidence="3" id="KW-0804">Transcription</keyword>
<dbReference type="SUPFAM" id="SSF48498">
    <property type="entry name" value="Tetracyclin repressor-like, C-terminal domain"/>
    <property type="match status" value="1"/>
</dbReference>
<evidence type="ECO:0000259" key="5">
    <source>
        <dbReference type="PROSITE" id="PS50977"/>
    </source>
</evidence>
<evidence type="ECO:0000313" key="6">
    <source>
        <dbReference type="EMBL" id="MET3650589.1"/>
    </source>
</evidence>
<evidence type="ECO:0000256" key="4">
    <source>
        <dbReference type="PROSITE-ProRule" id="PRU00335"/>
    </source>
</evidence>